<comment type="caution">
    <text evidence="10">The sequence shown here is derived from an EMBL/GenBank/DDBJ whole genome shotgun (WGS) entry which is preliminary data.</text>
</comment>
<dbReference type="GO" id="GO:0006437">
    <property type="term" value="P:tyrosyl-tRNA aminoacylation"/>
    <property type="evidence" value="ECO:0007669"/>
    <property type="project" value="TreeGrafter"/>
</dbReference>
<dbReference type="PANTHER" id="PTHR46264">
    <property type="entry name" value="TYROSINE-TRNA LIGASE"/>
    <property type="match status" value="1"/>
</dbReference>
<keyword evidence="11" id="KW-1185">Reference proteome</keyword>
<dbReference type="EMBL" id="JASNWA010000009">
    <property type="protein sequence ID" value="KAK3169209.1"/>
    <property type="molecule type" value="Genomic_DNA"/>
</dbReference>
<dbReference type="GO" id="GO:0005737">
    <property type="term" value="C:cytoplasm"/>
    <property type="evidence" value="ECO:0007669"/>
    <property type="project" value="TreeGrafter"/>
</dbReference>
<comment type="similarity">
    <text evidence="9">Belongs to the class-I aminoacyl-tRNA synthetase family.</text>
</comment>
<organism evidence="10 11">
    <name type="scientific">Lepraria neglecta</name>
    <dbReference type="NCBI Taxonomy" id="209136"/>
    <lineage>
        <taxon>Eukaryota</taxon>
        <taxon>Fungi</taxon>
        <taxon>Dikarya</taxon>
        <taxon>Ascomycota</taxon>
        <taxon>Pezizomycotina</taxon>
        <taxon>Lecanoromycetes</taxon>
        <taxon>OSLEUM clade</taxon>
        <taxon>Lecanoromycetidae</taxon>
        <taxon>Lecanorales</taxon>
        <taxon>Lecanorineae</taxon>
        <taxon>Stereocaulaceae</taxon>
        <taxon>Lepraria</taxon>
    </lineage>
</organism>
<dbReference type="Pfam" id="PF00579">
    <property type="entry name" value="tRNA-synt_1b"/>
    <property type="match status" value="1"/>
</dbReference>
<dbReference type="Proteomes" id="UP001276659">
    <property type="component" value="Unassembled WGS sequence"/>
</dbReference>
<keyword evidence="2 9" id="KW-0436">Ligase</keyword>
<dbReference type="EC" id="6.1.1.1" evidence="1"/>
<evidence type="ECO:0000256" key="3">
    <source>
        <dbReference type="ARBA" id="ARBA00022741"/>
    </source>
</evidence>
<dbReference type="Gene3D" id="3.40.50.620">
    <property type="entry name" value="HUPs"/>
    <property type="match status" value="1"/>
</dbReference>
<dbReference type="InterPro" id="IPR002305">
    <property type="entry name" value="aa-tRNA-synth_Ic"/>
</dbReference>
<keyword evidence="5 9" id="KW-0648">Protein biosynthesis</keyword>
<name>A0AAE0DH27_9LECA</name>
<dbReference type="PIRSF" id="PIRSF006588">
    <property type="entry name" value="TyrRS_arch_euk"/>
    <property type="match status" value="1"/>
</dbReference>
<evidence type="ECO:0000256" key="9">
    <source>
        <dbReference type="RuleBase" id="RU363036"/>
    </source>
</evidence>
<protein>
    <recommendedName>
        <fullName evidence="1">tyrosine--tRNA ligase</fullName>
        <ecNumber evidence="1">6.1.1.1</ecNumber>
    </recommendedName>
    <alternativeName>
        <fullName evidence="7">Tyrosyl-tRNA synthetase</fullName>
    </alternativeName>
</protein>
<dbReference type="InterPro" id="IPR050489">
    <property type="entry name" value="Tyr-tRNA_synthase"/>
</dbReference>
<keyword evidence="3 9" id="KW-0547">Nucleotide-binding</keyword>
<evidence type="ECO:0000256" key="6">
    <source>
        <dbReference type="ARBA" id="ARBA00023146"/>
    </source>
</evidence>
<keyword evidence="4 9" id="KW-0067">ATP-binding</keyword>
<dbReference type="SUPFAM" id="SSF52374">
    <property type="entry name" value="Nucleotidylyl transferase"/>
    <property type="match status" value="1"/>
</dbReference>
<evidence type="ECO:0000256" key="5">
    <source>
        <dbReference type="ARBA" id="ARBA00022917"/>
    </source>
</evidence>
<evidence type="ECO:0000256" key="8">
    <source>
        <dbReference type="ARBA" id="ARBA00048248"/>
    </source>
</evidence>
<accession>A0AAE0DH27</accession>
<dbReference type="InterPro" id="IPR023617">
    <property type="entry name" value="Tyr-tRNA-ligase_arc/euk-type"/>
</dbReference>
<keyword evidence="6 9" id="KW-0030">Aminoacyl-tRNA synthetase</keyword>
<sequence length="325" mass="36373">MAVEAHMLASQSHHLQANIVVVLLDVYSYLDNVKYPMSQVRQRMYYYKFIVIAALESIGVPAAKVTFVEESSYQFSREWIMDQWRICTLVPQQAVKDAWDRSYNPDMLSPMFCPVIQTLAEEHLDVDFQFGGADQRGIFAFAERFLPQLGYRERGHLMNPMIPNLHGSKMSSSHPPKTKIMFLDDVEAVKSKVIEAPWHGLDTVKNGVLSLLKNVLIPIAQLQLEQQDALGTTEINGAGYTNGETPMGTSAAKGAVFTVEVDGKCRNFSSYSDVEQSLADGSIQPDAIKAAVAKGIDDLLDHVRKMYKNHPEWQAVDKLAYPETA</sequence>
<dbReference type="InterPro" id="IPR014729">
    <property type="entry name" value="Rossmann-like_a/b/a_fold"/>
</dbReference>
<evidence type="ECO:0000313" key="10">
    <source>
        <dbReference type="EMBL" id="KAK3169209.1"/>
    </source>
</evidence>
<evidence type="ECO:0000313" key="11">
    <source>
        <dbReference type="Proteomes" id="UP001276659"/>
    </source>
</evidence>
<gene>
    <name evidence="10" type="ORF">OEA41_008592</name>
</gene>
<comment type="catalytic activity">
    <reaction evidence="8">
        <text>tRNA(Tyr) + L-tyrosine + ATP = L-tyrosyl-tRNA(Tyr) + AMP + diphosphate + H(+)</text>
        <dbReference type="Rhea" id="RHEA:10220"/>
        <dbReference type="Rhea" id="RHEA-COMP:9706"/>
        <dbReference type="Rhea" id="RHEA-COMP:9707"/>
        <dbReference type="ChEBI" id="CHEBI:15378"/>
        <dbReference type="ChEBI" id="CHEBI:30616"/>
        <dbReference type="ChEBI" id="CHEBI:33019"/>
        <dbReference type="ChEBI" id="CHEBI:58315"/>
        <dbReference type="ChEBI" id="CHEBI:78442"/>
        <dbReference type="ChEBI" id="CHEBI:78536"/>
        <dbReference type="ChEBI" id="CHEBI:456215"/>
        <dbReference type="EC" id="6.1.1.1"/>
    </reaction>
</comment>
<dbReference type="GO" id="GO:0004831">
    <property type="term" value="F:tyrosine-tRNA ligase activity"/>
    <property type="evidence" value="ECO:0007669"/>
    <property type="project" value="UniProtKB-EC"/>
</dbReference>
<evidence type="ECO:0000256" key="1">
    <source>
        <dbReference type="ARBA" id="ARBA00013160"/>
    </source>
</evidence>
<dbReference type="AlphaFoldDB" id="A0AAE0DH27"/>
<evidence type="ECO:0000256" key="2">
    <source>
        <dbReference type="ARBA" id="ARBA00022598"/>
    </source>
</evidence>
<dbReference type="PANTHER" id="PTHR46264:SF4">
    <property type="entry name" value="TYROSINE--TRNA LIGASE, CYTOPLASMIC"/>
    <property type="match status" value="1"/>
</dbReference>
<dbReference type="GO" id="GO:0005524">
    <property type="term" value="F:ATP binding"/>
    <property type="evidence" value="ECO:0007669"/>
    <property type="project" value="UniProtKB-KW"/>
</dbReference>
<reference evidence="10" key="1">
    <citation type="submission" date="2022-11" db="EMBL/GenBank/DDBJ databases">
        <title>Chromosomal genome sequence assembly and mating type (MAT) locus characterization of the leprose asexual lichenized fungus Lepraria neglecta (Nyl.) Erichsen.</title>
        <authorList>
            <person name="Allen J.L."/>
            <person name="Pfeffer B."/>
        </authorList>
    </citation>
    <scope>NUCLEOTIDE SEQUENCE</scope>
    <source>
        <strain evidence="10">Allen 5258</strain>
    </source>
</reference>
<proteinExistence type="inferred from homology"/>
<dbReference type="Gene3D" id="1.10.240.10">
    <property type="entry name" value="Tyrosyl-Transfer RNA Synthetase"/>
    <property type="match status" value="1"/>
</dbReference>
<evidence type="ECO:0000256" key="7">
    <source>
        <dbReference type="ARBA" id="ARBA00033323"/>
    </source>
</evidence>
<evidence type="ECO:0000256" key="4">
    <source>
        <dbReference type="ARBA" id="ARBA00022840"/>
    </source>
</evidence>